<organism evidence="2 3">
    <name type="scientific">Pseudomonas pohangensis</name>
    <dbReference type="NCBI Taxonomy" id="364197"/>
    <lineage>
        <taxon>Bacteria</taxon>
        <taxon>Pseudomonadati</taxon>
        <taxon>Pseudomonadota</taxon>
        <taxon>Gammaproteobacteria</taxon>
        <taxon>Pseudomonadales</taxon>
        <taxon>Pseudomonadaceae</taxon>
        <taxon>Pseudomonas</taxon>
    </lineage>
</organism>
<keyword evidence="3" id="KW-1185">Reference proteome</keyword>
<evidence type="ECO:0000313" key="2">
    <source>
        <dbReference type="EMBL" id="SDU07349.1"/>
    </source>
</evidence>
<dbReference type="EMBL" id="LT629785">
    <property type="protein sequence ID" value="SDU07349.1"/>
    <property type="molecule type" value="Genomic_DNA"/>
</dbReference>
<keyword evidence="1" id="KW-1133">Transmembrane helix</keyword>
<evidence type="ECO:0000256" key="1">
    <source>
        <dbReference type="SAM" id="Phobius"/>
    </source>
</evidence>
<dbReference type="Proteomes" id="UP000243232">
    <property type="component" value="Chromosome I"/>
</dbReference>
<evidence type="ECO:0008006" key="4">
    <source>
        <dbReference type="Google" id="ProtNLM"/>
    </source>
</evidence>
<gene>
    <name evidence="2" type="ORF">SAMN05216296_1618</name>
</gene>
<dbReference type="Pfam" id="PF05751">
    <property type="entry name" value="FixH"/>
    <property type="match status" value="1"/>
</dbReference>
<feature type="transmembrane region" description="Helical" evidence="1">
    <location>
        <begin position="14"/>
        <end position="36"/>
    </location>
</feature>
<sequence length="166" mass="18587">MHSNTPVQPWYKEFWAWFIIAILVFAVVIGLTLVYISIKGGDTLVVSNYYDAGKGINQSLEREKLAERLGMSAELTLDNVTGSAELVLNGISRPQVLTLNLISPTQAEKDRRVILQPVDSNIYRGILQDEVSGRRFVEVLGLEEGKEWRLFDEEELAPGQVILIGN</sequence>
<dbReference type="RefSeq" id="WP_090194026.1">
    <property type="nucleotide sequence ID" value="NZ_LT629785.1"/>
</dbReference>
<keyword evidence="1" id="KW-0472">Membrane</keyword>
<accession>A0A1H2FJ94</accession>
<name>A0A1H2FJ94_9PSED</name>
<proteinExistence type="predicted"/>
<dbReference type="OrthoDB" id="5295180at2"/>
<dbReference type="STRING" id="364197.SAMN05216296_1618"/>
<keyword evidence="1" id="KW-0812">Transmembrane</keyword>
<reference evidence="3" key="1">
    <citation type="submission" date="2016-10" db="EMBL/GenBank/DDBJ databases">
        <authorList>
            <person name="Varghese N."/>
            <person name="Submissions S."/>
        </authorList>
    </citation>
    <scope>NUCLEOTIDE SEQUENCE [LARGE SCALE GENOMIC DNA]</scope>
    <source>
        <strain evidence="3">DSM 17875</strain>
    </source>
</reference>
<protein>
    <recommendedName>
        <fullName evidence="4">Nitrogen fixation protein FixH</fullName>
    </recommendedName>
</protein>
<evidence type="ECO:0000313" key="3">
    <source>
        <dbReference type="Proteomes" id="UP000243232"/>
    </source>
</evidence>
<dbReference type="AlphaFoldDB" id="A0A1H2FJ94"/>
<dbReference type="InterPro" id="IPR008620">
    <property type="entry name" value="FixH"/>
</dbReference>